<organism evidence="1 2">
    <name type="scientific">Enterococcus faecium</name>
    <name type="common">Streptococcus faecium</name>
    <dbReference type="NCBI Taxonomy" id="1352"/>
    <lineage>
        <taxon>Bacteria</taxon>
        <taxon>Bacillati</taxon>
        <taxon>Bacillota</taxon>
        <taxon>Bacilli</taxon>
        <taxon>Lactobacillales</taxon>
        <taxon>Enterococcaceae</taxon>
        <taxon>Enterococcus</taxon>
    </lineage>
</organism>
<dbReference type="RefSeq" id="WP_072538590.1">
    <property type="nucleotide sequence ID" value="NZ_CP145117.1"/>
</dbReference>
<dbReference type="AlphaFoldDB" id="A0A2G0EAM8"/>
<evidence type="ECO:0000313" key="2">
    <source>
        <dbReference type="Proteomes" id="UP000224303"/>
    </source>
</evidence>
<comment type="caution">
    <text evidence="1">The sequence shown here is derived from an EMBL/GenBank/DDBJ whole genome shotgun (WGS) entry which is preliminary data.</text>
</comment>
<dbReference type="Proteomes" id="UP000224303">
    <property type="component" value="Unassembled WGS sequence"/>
</dbReference>
<dbReference type="EMBL" id="PCGC01000014">
    <property type="protein sequence ID" value="PHL21553.1"/>
    <property type="molecule type" value="Genomic_DNA"/>
</dbReference>
<accession>A0A2G0EAM8</accession>
<name>A0A2G0EAM8_ENTFC</name>
<gene>
    <name evidence="1" type="ORF">CQR37_07685</name>
</gene>
<proteinExistence type="predicted"/>
<sequence>MDKTTELKPIEHDEYISLRVSGNQMTKSEGYKLEYVLTSLNSTESMIKKSYLHIKGGTRFTKEDKQYLDLKIMEFKEGSLIYDLMAVYSDVIIPTIPVIAGNKELIWSSIKASYEFLKTKISAAKEGKELVVSQTTDTGGANVSIQNITDSTVEVNIYPGIDKLANNLAPDFYNLAKKVDGEQLESIEFTNTINNEQIYLTTEDRELFSKSTYTEDSIVKVSGKVYGSDYISKTGKIEIIETSDPNLVCGKTYPFKGENKLGTEGTWKQMYLEKQTYFCKKRIEINTTKDPIINVLELIIVGIDNQVENVELV</sequence>
<protein>
    <submittedName>
        <fullName evidence="1">Uncharacterized protein</fullName>
    </submittedName>
</protein>
<evidence type="ECO:0000313" key="1">
    <source>
        <dbReference type="EMBL" id="PHL21553.1"/>
    </source>
</evidence>
<reference evidence="1 2" key="1">
    <citation type="submission" date="2017-10" db="EMBL/GenBank/DDBJ databases">
        <title>Draft genomes of the Enterococcus faecium isolated from human feces before and after Helicobacter pylori eradication therapy.</title>
        <authorList>
            <person name="Prianichniikov N.A."/>
            <person name="Glushchenko O.E."/>
            <person name="Malakhova M.V."/>
        </authorList>
    </citation>
    <scope>NUCLEOTIDE SEQUENCE [LARGE SCALE GENOMIC DNA]</scope>
    <source>
        <strain evidence="1 2">Hp_5-7</strain>
    </source>
</reference>